<evidence type="ECO:0000256" key="3">
    <source>
        <dbReference type="ARBA" id="ARBA00022692"/>
    </source>
</evidence>
<dbReference type="SUPFAM" id="SSF103446">
    <property type="entry name" value="PetG subunit of the cytochrome b6f complex"/>
    <property type="match status" value="1"/>
</dbReference>
<keyword evidence="10" id="KW-1185">Reference proteome</keyword>
<sequence>MAALRRSRAVVPVVLALVAAAFCGAAFVAAPQPAPAPALRGASPAALAAAAAALLPAAAFAAPDVVDMDMGSSVTLATVEVLMLGIVVGTVPITVLGMMVAAWLQFKKGPTLGI</sequence>
<dbReference type="InterPro" id="IPR036099">
    <property type="entry name" value="Cyt_6/f_cplx_su5_sf"/>
</dbReference>
<keyword evidence="2" id="KW-0813">Transport</keyword>
<dbReference type="OrthoDB" id="444721at2759"/>
<dbReference type="EMBL" id="CAJNNV010002151">
    <property type="protein sequence ID" value="CAE8586615.1"/>
    <property type="molecule type" value="Genomic_DNA"/>
</dbReference>
<name>A0A813DCZ5_POLGL</name>
<dbReference type="EMBL" id="CAJNNW010033793">
    <property type="protein sequence ID" value="CAE8720385.1"/>
    <property type="molecule type" value="Genomic_DNA"/>
</dbReference>
<reference evidence="8" key="1">
    <citation type="submission" date="2021-02" db="EMBL/GenBank/DDBJ databases">
        <authorList>
            <person name="Dougan E. K."/>
            <person name="Rhodes N."/>
            <person name="Thang M."/>
            <person name="Chan C."/>
        </authorList>
    </citation>
    <scope>NUCLEOTIDE SEQUENCE</scope>
</reference>
<evidence type="ECO:0000256" key="7">
    <source>
        <dbReference type="SAM" id="Phobius"/>
    </source>
</evidence>
<comment type="caution">
    <text evidence="8">The sequence shown here is derived from an EMBL/GenBank/DDBJ whole genome shotgun (WGS) entry which is preliminary data.</text>
</comment>
<gene>
    <name evidence="8" type="ORF">PGLA1383_LOCUS5466</name>
    <name evidence="9" type="ORF">PGLA2088_LOCUS41290</name>
</gene>
<comment type="subcellular location">
    <subcellularLocation>
        <location evidence="1">Membrane</location>
        <topology evidence="1">Single-pass membrane protein</topology>
    </subcellularLocation>
</comment>
<evidence type="ECO:0000256" key="4">
    <source>
        <dbReference type="ARBA" id="ARBA00022982"/>
    </source>
</evidence>
<evidence type="ECO:0000256" key="5">
    <source>
        <dbReference type="ARBA" id="ARBA00022989"/>
    </source>
</evidence>
<dbReference type="Proteomes" id="UP000654075">
    <property type="component" value="Unassembled WGS sequence"/>
</dbReference>
<evidence type="ECO:0000256" key="6">
    <source>
        <dbReference type="ARBA" id="ARBA00023136"/>
    </source>
</evidence>
<dbReference type="Proteomes" id="UP000626109">
    <property type="component" value="Unassembled WGS sequence"/>
</dbReference>
<evidence type="ECO:0000313" key="8">
    <source>
        <dbReference type="EMBL" id="CAE8586615.1"/>
    </source>
</evidence>
<evidence type="ECO:0000256" key="1">
    <source>
        <dbReference type="ARBA" id="ARBA00004167"/>
    </source>
</evidence>
<organism evidence="8 10">
    <name type="scientific">Polarella glacialis</name>
    <name type="common">Dinoflagellate</name>
    <dbReference type="NCBI Taxonomy" id="89957"/>
    <lineage>
        <taxon>Eukaryota</taxon>
        <taxon>Sar</taxon>
        <taxon>Alveolata</taxon>
        <taxon>Dinophyceae</taxon>
        <taxon>Suessiales</taxon>
        <taxon>Suessiaceae</taxon>
        <taxon>Polarella</taxon>
    </lineage>
</organism>
<evidence type="ECO:0000313" key="9">
    <source>
        <dbReference type="EMBL" id="CAE8720385.1"/>
    </source>
</evidence>
<dbReference type="GO" id="GO:0016020">
    <property type="term" value="C:membrane"/>
    <property type="evidence" value="ECO:0007669"/>
    <property type="project" value="UniProtKB-SubCell"/>
</dbReference>
<dbReference type="AlphaFoldDB" id="A0A813DCZ5"/>
<accession>A0A813DCZ5</accession>
<feature type="transmembrane region" description="Helical" evidence="7">
    <location>
        <begin position="41"/>
        <end position="62"/>
    </location>
</feature>
<evidence type="ECO:0000313" key="10">
    <source>
        <dbReference type="Proteomes" id="UP000654075"/>
    </source>
</evidence>
<dbReference type="InterPro" id="IPR003683">
    <property type="entry name" value="Cyt_6/f_cplx_su5"/>
</dbReference>
<keyword evidence="3 7" id="KW-0812">Transmembrane</keyword>
<dbReference type="GO" id="GO:0009512">
    <property type="term" value="C:cytochrome b6f complex"/>
    <property type="evidence" value="ECO:0007669"/>
    <property type="project" value="InterPro"/>
</dbReference>
<keyword evidence="5 7" id="KW-1133">Transmembrane helix</keyword>
<evidence type="ECO:0000256" key="2">
    <source>
        <dbReference type="ARBA" id="ARBA00022448"/>
    </source>
</evidence>
<dbReference type="Pfam" id="PF02529">
    <property type="entry name" value="PetG"/>
    <property type="match status" value="1"/>
</dbReference>
<feature type="transmembrane region" description="Helical" evidence="7">
    <location>
        <begin position="74"/>
        <end position="104"/>
    </location>
</feature>
<dbReference type="HAMAP" id="MF_00432">
    <property type="entry name" value="Cytb6_f_PetG"/>
    <property type="match status" value="1"/>
</dbReference>
<keyword evidence="6 7" id="KW-0472">Membrane</keyword>
<protein>
    <submittedName>
        <fullName evidence="8">Uncharacterized protein</fullName>
    </submittedName>
</protein>
<proteinExistence type="inferred from homology"/>
<keyword evidence="4" id="KW-0249">Electron transport</keyword>